<accession>A0A172Y6A2</accession>
<feature type="compositionally biased region" description="Low complexity" evidence="1">
    <location>
        <begin position="48"/>
        <end position="80"/>
    </location>
</feature>
<evidence type="ECO:0000313" key="4">
    <source>
        <dbReference type="Proteomes" id="UP000077603"/>
    </source>
</evidence>
<evidence type="ECO:0000313" key="3">
    <source>
        <dbReference type="EMBL" id="ANF54740.1"/>
    </source>
</evidence>
<name>A0A172Y6A2_9CAUL</name>
<feature type="region of interest" description="Disordered" evidence="1">
    <location>
        <begin position="36"/>
        <end position="190"/>
    </location>
</feature>
<feature type="compositionally biased region" description="Basic and acidic residues" evidence="1">
    <location>
        <begin position="86"/>
        <end position="99"/>
    </location>
</feature>
<keyword evidence="2" id="KW-0732">Signal</keyword>
<feature type="compositionally biased region" description="Pro residues" evidence="1">
    <location>
        <begin position="171"/>
        <end position="185"/>
    </location>
</feature>
<dbReference type="KEGG" id="bne:DA69_08315"/>
<evidence type="ECO:0000256" key="1">
    <source>
        <dbReference type="SAM" id="MobiDB-lite"/>
    </source>
</evidence>
<dbReference type="EMBL" id="CP015614">
    <property type="protein sequence ID" value="ANF54740.1"/>
    <property type="molecule type" value="Genomic_DNA"/>
</dbReference>
<organism evidence="3 4">
    <name type="scientific">Brevundimonas naejangsanensis</name>
    <dbReference type="NCBI Taxonomy" id="588932"/>
    <lineage>
        <taxon>Bacteria</taxon>
        <taxon>Pseudomonadati</taxon>
        <taxon>Pseudomonadota</taxon>
        <taxon>Alphaproteobacteria</taxon>
        <taxon>Caulobacterales</taxon>
        <taxon>Caulobacteraceae</taxon>
        <taxon>Brevundimonas</taxon>
    </lineage>
</organism>
<dbReference type="OrthoDB" id="7205958at2"/>
<sequence>MKAALVALSLIAPLAVVATPAAAQQDPDERARIEELTRRLNGAPPAPQSTAPSRPASAPATHTSATHTSATQTSVTQAPAGPAARQDPEERARIEELTRRLNGAPPRAEPGAVSPPRPTPAPAPQRVEPIRRPPASAPAPAAVQPQTLARPAQPAQEAPVRRSTTTQAPPASAPPATPRPAPSAPAPQGLSAAERAALPFRIDLPPGFQLVEGRSGPNAHVYSARKAGKTYLMVYAGPSSQFPIYDGEQVTAGGRISVVTTDGPRRIAMEHLFQRSAQPAEIHVWVMAQDGADRDEAERIAQTVDPK</sequence>
<protein>
    <submittedName>
        <fullName evidence="3">Uncharacterized protein</fullName>
    </submittedName>
</protein>
<evidence type="ECO:0000256" key="2">
    <source>
        <dbReference type="SAM" id="SignalP"/>
    </source>
</evidence>
<feature type="chain" id="PRO_5008004322" evidence="2">
    <location>
        <begin position="24"/>
        <end position="307"/>
    </location>
</feature>
<dbReference type="STRING" id="588932.DA69_08315"/>
<proteinExistence type="predicted"/>
<dbReference type="RefSeq" id="WP_025978203.1">
    <property type="nucleotide sequence ID" value="NZ_CP015614.1"/>
</dbReference>
<dbReference type="eggNOG" id="ENOG5033VPF">
    <property type="taxonomic scope" value="Bacteria"/>
</dbReference>
<reference evidence="3 4" key="1">
    <citation type="journal article" date="2014" name="Genome Announc.">
        <title>Genome Sequence of a Promising Hydrogen-Producing Facultative Anaerobic Bacterium, Brevundimonas naejangsanensis Strain B1.</title>
        <authorList>
            <person name="Su H."/>
            <person name="Zhang T."/>
            <person name="Bao M."/>
            <person name="Jiang Y."/>
            <person name="Wang Y."/>
            <person name="Tan T."/>
        </authorList>
    </citation>
    <scope>NUCLEOTIDE SEQUENCE [LARGE SCALE GENOMIC DNA]</scope>
    <source>
        <strain evidence="3 4">B1</strain>
    </source>
</reference>
<feature type="compositionally biased region" description="Pro residues" evidence="1">
    <location>
        <begin position="113"/>
        <end position="123"/>
    </location>
</feature>
<feature type="signal peptide" evidence="2">
    <location>
        <begin position="1"/>
        <end position="23"/>
    </location>
</feature>
<keyword evidence="4" id="KW-1185">Reference proteome</keyword>
<dbReference type="AlphaFoldDB" id="A0A172Y6A2"/>
<dbReference type="Proteomes" id="UP000077603">
    <property type="component" value="Chromosome"/>
</dbReference>
<gene>
    <name evidence="3" type="ORF">DA69_08315</name>
</gene>